<gene>
    <name evidence="4" type="primary">ASB2_0</name>
    <name evidence="4" type="ORF">CK203_032587</name>
</gene>
<evidence type="ECO:0000259" key="3">
    <source>
        <dbReference type="Pfam" id="PF00117"/>
    </source>
</evidence>
<dbReference type="InterPro" id="IPR017926">
    <property type="entry name" value="GATASE"/>
</dbReference>
<evidence type="ECO:0000313" key="4">
    <source>
        <dbReference type="EMBL" id="RVW89256.1"/>
    </source>
</evidence>
<dbReference type="AlphaFoldDB" id="A0A438HXU4"/>
<dbReference type="PANTHER" id="PTHR43418">
    <property type="entry name" value="MULTIFUNCTIONAL TRYPTOPHAN BIOSYNTHESIS PROTEIN-RELATED"/>
    <property type="match status" value="1"/>
</dbReference>
<protein>
    <submittedName>
        <fullName evidence="4">Anthranilate synthase beta subunit 2, chloroplastic</fullName>
    </submittedName>
</protein>
<dbReference type="PANTHER" id="PTHR43418:SF4">
    <property type="entry name" value="MULTIFUNCTIONAL TRYPTOPHAN BIOSYNTHESIS PROTEIN"/>
    <property type="match status" value="1"/>
</dbReference>
<organism evidence="4 5">
    <name type="scientific">Vitis vinifera</name>
    <name type="common">Grape</name>
    <dbReference type="NCBI Taxonomy" id="29760"/>
    <lineage>
        <taxon>Eukaryota</taxon>
        <taxon>Viridiplantae</taxon>
        <taxon>Streptophyta</taxon>
        <taxon>Embryophyta</taxon>
        <taxon>Tracheophyta</taxon>
        <taxon>Spermatophyta</taxon>
        <taxon>Magnoliopsida</taxon>
        <taxon>eudicotyledons</taxon>
        <taxon>Gunneridae</taxon>
        <taxon>Pentapetalae</taxon>
        <taxon>rosids</taxon>
        <taxon>Vitales</taxon>
        <taxon>Vitaceae</taxon>
        <taxon>Viteae</taxon>
        <taxon>Vitis</taxon>
    </lineage>
</organism>
<dbReference type="Gene3D" id="3.40.50.880">
    <property type="match status" value="1"/>
</dbReference>
<dbReference type="EMBL" id="QGNW01000166">
    <property type="protein sequence ID" value="RVW89256.1"/>
    <property type="molecule type" value="Genomic_DNA"/>
</dbReference>
<feature type="domain" description="Glutamine amidotransferase" evidence="3">
    <location>
        <begin position="55"/>
        <end position="97"/>
    </location>
</feature>
<feature type="chain" id="PRO_5019323876" evidence="2">
    <location>
        <begin position="20"/>
        <end position="103"/>
    </location>
</feature>
<dbReference type="Pfam" id="PF00117">
    <property type="entry name" value="GATase"/>
    <property type="match status" value="1"/>
</dbReference>
<keyword evidence="2" id="KW-0732">Signal</keyword>
<dbReference type="Proteomes" id="UP000288805">
    <property type="component" value="Unassembled WGS sequence"/>
</dbReference>
<sequence>MGFWCLKVRLGILLAMVCGLSLKELDYGYADLNLPDWEVRTLFENFPVQCLLVCSPFTAGRYHSLVIEKDTFPNEALEITAWTEDGLIMAARHKKYKHLQFYT</sequence>
<evidence type="ECO:0000256" key="1">
    <source>
        <dbReference type="ARBA" id="ARBA00022962"/>
    </source>
</evidence>
<keyword evidence="1" id="KW-0315">Glutamine amidotransferase</keyword>
<comment type="caution">
    <text evidence="4">The sequence shown here is derived from an EMBL/GenBank/DDBJ whole genome shotgun (WGS) entry which is preliminary data.</text>
</comment>
<evidence type="ECO:0000256" key="2">
    <source>
        <dbReference type="SAM" id="SignalP"/>
    </source>
</evidence>
<reference evidence="4 5" key="1">
    <citation type="journal article" date="2018" name="PLoS Genet.">
        <title>Population sequencing reveals clonal diversity and ancestral inbreeding in the grapevine cultivar Chardonnay.</title>
        <authorList>
            <person name="Roach M.J."/>
            <person name="Johnson D.L."/>
            <person name="Bohlmann J."/>
            <person name="van Vuuren H.J."/>
            <person name="Jones S.J."/>
            <person name="Pretorius I.S."/>
            <person name="Schmidt S.A."/>
            <person name="Borneman A.R."/>
        </authorList>
    </citation>
    <scope>NUCLEOTIDE SEQUENCE [LARGE SCALE GENOMIC DNA]</scope>
    <source>
        <strain evidence="5">cv. Chardonnay</strain>
        <tissue evidence="4">Leaf</tissue>
    </source>
</reference>
<evidence type="ECO:0000313" key="5">
    <source>
        <dbReference type="Proteomes" id="UP000288805"/>
    </source>
</evidence>
<proteinExistence type="predicted"/>
<feature type="signal peptide" evidence="2">
    <location>
        <begin position="1"/>
        <end position="19"/>
    </location>
</feature>
<dbReference type="InterPro" id="IPR029062">
    <property type="entry name" value="Class_I_gatase-like"/>
</dbReference>
<accession>A0A438HXU4</accession>
<dbReference type="SUPFAM" id="SSF52317">
    <property type="entry name" value="Class I glutamine amidotransferase-like"/>
    <property type="match status" value="1"/>
</dbReference>
<name>A0A438HXU4_VITVI</name>
<dbReference type="InterPro" id="IPR050472">
    <property type="entry name" value="Anth_synth/Amidotransfase"/>
</dbReference>